<dbReference type="SUPFAM" id="SSF54106">
    <property type="entry name" value="LysM domain"/>
    <property type="match status" value="2"/>
</dbReference>
<evidence type="ECO:0000256" key="6">
    <source>
        <dbReference type="ARBA" id="ARBA00022807"/>
    </source>
</evidence>
<proteinExistence type="inferred from homology"/>
<feature type="domain" description="NlpC/P60" evidence="9">
    <location>
        <begin position="137"/>
        <end position="257"/>
    </location>
</feature>
<dbReference type="PANTHER" id="PTHR47053:SF1">
    <property type="entry name" value="MUREIN DD-ENDOPEPTIDASE MEPH-RELATED"/>
    <property type="match status" value="1"/>
</dbReference>
<evidence type="ECO:0000256" key="3">
    <source>
        <dbReference type="ARBA" id="ARBA00022729"/>
    </source>
</evidence>
<keyword evidence="2" id="KW-0645">Protease</keyword>
<feature type="domain" description="LysM" evidence="8">
    <location>
        <begin position="63"/>
        <end position="106"/>
    </location>
</feature>
<evidence type="ECO:0000259" key="8">
    <source>
        <dbReference type="PROSITE" id="PS51782"/>
    </source>
</evidence>
<dbReference type="Proteomes" id="UP001281447">
    <property type="component" value="Unassembled WGS sequence"/>
</dbReference>
<keyword evidence="6" id="KW-0788">Thiol protease</keyword>
<evidence type="ECO:0000256" key="1">
    <source>
        <dbReference type="ARBA" id="ARBA00007074"/>
    </source>
</evidence>
<keyword evidence="11" id="KW-1185">Reference proteome</keyword>
<dbReference type="InterPro" id="IPR000064">
    <property type="entry name" value="NLP_P60_dom"/>
</dbReference>
<dbReference type="SUPFAM" id="SSF54001">
    <property type="entry name" value="Cysteine proteinases"/>
    <property type="match status" value="1"/>
</dbReference>
<dbReference type="PROSITE" id="PS51782">
    <property type="entry name" value="LYSM"/>
    <property type="match status" value="2"/>
</dbReference>
<comment type="caution">
    <text evidence="10">The sequence shown here is derived from an EMBL/GenBank/DDBJ whole genome shotgun (WGS) entry which is preliminary data.</text>
</comment>
<evidence type="ECO:0000256" key="7">
    <source>
        <dbReference type="SAM" id="MobiDB-lite"/>
    </source>
</evidence>
<dbReference type="InterPro" id="IPR036779">
    <property type="entry name" value="LysM_dom_sf"/>
</dbReference>
<feature type="domain" description="LysM" evidence="8">
    <location>
        <begin position="1"/>
        <end position="34"/>
    </location>
</feature>
<keyword evidence="5" id="KW-0378">Hydrolase</keyword>
<evidence type="ECO:0000313" key="11">
    <source>
        <dbReference type="Proteomes" id="UP001281447"/>
    </source>
</evidence>
<evidence type="ECO:0000313" key="10">
    <source>
        <dbReference type="EMBL" id="MDY0393377.1"/>
    </source>
</evidence>
<keyword evidence="3" id="KW-0732">Signal</keyword>
<dbReference type="EMBL" id="JAWDIP010000003">
    <property type="protein sequence ID" value="MDY0393377.1"/>
    <property type="molecule type" value="Genomic_DNA"/>
</dbReference>
<dbReference type="InterPro" id="IPR051202">
    <property type="entry name" value="Peptidase_C40"/>
</dbReference>
<sequence length="257" mass="27087">MSGIAYKHNVSISNLMKWNNLNSTLIFPGNVFVINGSAAKSSSSSSASSNKTASSSSGSKSGSVYTVKSGDTLSGIASRYGVSVSNLMKWNNLNSTLILIGQKLQVNGSNSAPAKTTAPEKSKVSSSSASSSSSSSLYNVNTLVSTAQAQNGVKYAWGGSSPSGFDCSGFIYYVYKNAGYGIGRLSSDGYYNRSHMVSNPQVGDLVFFSGTYRAGISHLGVYLGGGNFIHAGSDGVEISNLSNPYWKSHFDSYKRFY</sequence>
<feature type="region of interest" description="Disordered" evidence="7">
    <location>
        <begin position="109"/>
        <end position="135"/>
    </location>
</feature>
<evidence type="ECO:0000256" key="2">
    <source>
        <dbReference type="ARBA" id="ARBA00022670"/>
    </source>
</evidence>
<dbReference type="InterPro" id="IPR018392">
    <property type="entry name" value="LysM"/>
</dbReference>
<dbReference type="PROSITE" id="PS51935">
    <property type="entry name" value="NLPC_P60"/>
    <property type="match status" value="1"/>
</dbReference>
<dbReference type="InterPro" id="IPR038765">
    <property type="entry name" value="Papain-like_cys_pep_sf"/>
</dbReference>
<dbReference type="Pfam" id="PF00877">
    <property type="entry name" value="NLPC_P60"/>
    <property type="match status" value="1"/>
</dbReference>
<dbReference type="Gene3D" id="3.90.1720.10">
    <property type="entry name" value="endopeptidase domain like (from Nostoc punctiforme)"/>
    <property type="match status" value="1"/>
</dbReference>
<comment type="similarity">
    <text evidence="1">Belongs to the peptidase C40 family.</text>
</comment>
<dbReference type="SMART" id="SM00257">
    <property type="entry name" value="LysM"/>
    <property type="match status" value="2"/>
</dbReference>
<organism evidence="10 11">
    <name type="scientific">Tigheibacillus halophilus</name>
    <dbReference type="NCBI Taxonomy" id="361280"/>
    <lineage>
        <taxon>Bacteria</taxon>
        <taxon>Bacillati</taxon>
        <taxon>Bacillota</taxon>
        <taxon>Bacilli</taxon>
        <taxon>Bacillales</taxon>
        <taxon>Bacillaceae</taxon>
        <taxon>Tigheibacillus</taxon>
    </lineage>
</organism>
<feature type="compositionally biased region" description="Low complexity" evidence="7">
    <location>
        <begin position="125"/>
        <end position="135"/>
    </location>
</feature>
<gene>
    <name evidence="10" type="ORF">RWE15_01725</name>
</gene>
<dbReference type="PANTHER" id="PTHR47053">
    <property type="entry name" value="MUREIN DD-ENDOPEPTIDASE MEPH-RELATED"/>
    <property type="match status" value="1"/>
</dbReference>
<name>A0ABU5C239_9BACI</name>
<evidence type="ECO:0000256" key="5">
    <source>
        <dbReference type="ARBA" id="ARBA00022801"/>
    </source>
</evidence>
<accession>A0ABU5C239</accession>
<dbReference type="CDD" id="cd00118">
    <property type="entry name" value="LysM"/>
    <property type="match status" value="2"/>
</dbReference>
<evidence type="ECO:0000256" key="4">
    <source>
        <dbReference type="ARBA" id="ARBA00022737"/>
    </source>
</evidence>
<dbReference type="Gene3D" id="3.10.350.10">
    <property type="entry name" value="LysM domain"/>
    <property type="match status" value="2"/>
</dbReference>
<keyword evidence="4" id="KW-0677">Repeat</keyword>
<protein>
    <submittedName>
        <fullName evidence="10">NlpC/P60 family protein</fullName>
    </submittedName>
</protein>
<evidence type="ECO:0000259" key="9">
    <source>
        <dbReference type="PROSITE" id="PS51935"/>
    </source>
</evidence>
<dbReference type="Pfam" id="PF01476">
    <property type="entry name" value="LysM"/>
    <property type="match status" value="2"/>
</dbReference>
<reference evidence="10 11" key="1">
    <citation type="submission" date="2023-10" db="EMBL/GenBank/DDBJ databases">
        <title>Virgibacillus halophilus 5B73C genome.</title>
        <authorList>
            <person name="Miliotis G."/>
            <person name="Sengupta P."/>
            <person name="Hameed A."/>
            <person name="Chuvochina M."/>
            <person name="Mcdonagh F."/>
            <person name="Simpson A.C."/>
            <person name="Singh N.K."/>
            <person name="Rekha P.D."/>
            <person name="Raman K."/>
            <person name="Hugenholtz P."/>
            <person name="Venkateswaran K."/>
        </authorList>
    </citation>
    <scope>NUCLEOTIDE SEQUENCE [LARGE SCALE GENOMIC DNA]</scope>
    <source>
        <strain evidence="10 11">5B73C</strain>
    </source>
</reference>
<feature type="region of interest" description="Disordered" evidence="7">
    <location>
        <begin position="40"/>
        <end position="64"/>
    </location>
</feature>